<evidence type="ECO:0000313" key="4">
    <source>
        <dbReference type="Proteomes" id="UP000267017"/>
    </source>
</evidence>
<sequence length="532" mass="59040">MTSKDSSREWIAAAVQFHPVHGVPERNRQAMAALLREAAAHGAKLIVFPEMASSGYVWESREEISPFVEPIPGPTTNALLEMTSRYDCYAVVGLPELDLKTGAYYNSAVLIGPHGVIGVYRKTHLFAADPRWAREGGEGVQVYHTPLGKIAMLICMDAMYFEPSRLAALQEADIVAFPTNWVGGGNNPPSNTWRLRAWENGVNWIAANRSDLERGAQFTGGSGIISPNGEVQQSKVSGEGIVYGVVKASGERRRRQLKGRRPQAYQELLLHPYLWQEGETRRISVQQPFDVILVPHRSEDGETVEAVDASLRRVEALQRQSERRIIVLPELRLDPMQEGKASMLTGLGHLAEEYGSYLVAALVESGVADLKRSIYLVGPEGQIGLAHVVHSDAVQLDALGGQTAFRTFELPFARVGILTGEDAGYPESFRILAKQGADIIAVSSNGSERGEVWMRRIWAFENDAVLAMAAPPESDQSLLFLHRQVHLEGRMEGEAFGHRFSLEEIRIARGRPFMRRLKTHLYDQLVQSDRKE</sequence>
<dbReference type="RefSeq" id="WP_128635055.1">
    <property type="nucleotide sequence ID" value="NZ_RRCN01000001.1"/>
</dbReference>
<organism evidence="3 4">
    <name type="scientific">Paenibacillus oralis</name>
    <dbReference type="NCBI Taxonomy" id="2490856"/>
    <lineage>
        <taxon>Bacteria</taxon>
        <taxon>Bacillati</taxon>
        <taxon>Bacillota</taxon>
        <taxon>Bacilli</taxon>
        <taxon>Bacillales</taxon>
        <taxon>Paenibacillaceae</taxon>
        <taxon>Paenibacillus</taxon>
    </lineage>
</organism>
<dbReference type="PROSITE" id="PS50263">
    <property type="entry name" value="CN_HYDROLASE"/>
    <property type="match status" value="1"/>
</dbReference>
<dbReference type="InterPro" id="IPR003010">
    <property type="entry name" value="C-N_Hydrolase"/>
</dbReference>
<proteinExistence type="predicted"/>
<dbReference type="Pfam" id="PF00795">
    <property type="entry name" value="CN_hydrolase"/>
    <property type="match status" value="2"/>
</dbReference>
<dbReference type="PANTHER" id="PTHR43674:SF2">
    <property type="entry name" value="BETA-UREIDOPROPIONASE"/>
    <property type="match status" value="1"/>
</dbReference>
<evidence type="ECO:0000313" key="3">
    <source>
        <dbReference type="EMBL" id="RRJ67276.1"/>
    </source>
</evidence>
<dbReference type="Gene3D" id="3.60.110.10">
    <property type="entry name" value="Carbon-nitrogen hydrolase"/>
    <property type="match status" value="2"/>
</dbReference>
<keyword evidence="4" id="KW-1185">Reference proteome</keyword>
<reference evidence="3 4" key="1">
    <citation type="submission" date="2018-11" db="EMBL/GenBank/DDBJ databases">
        <title>Genome sequencing of Paenibacillus sp. KCOM 3021 (= ChDC PVNT-B20).</title>
        <authorList>
            <person name="Kook J.-K."/>
            <person name="Park S.-N."/>
            <person name="Lim Y.K."/>
        </authorList>
    </citation>
    <scope>NUCLEOTIDE SEQUENCE [LARGE SCALE GENOMIC DNA]</scope>
    <source>
        <strain evidence="3 4">KCOM 3021</strain>
    </source>
</reference>
<dbReference type="OrthoDB" id="9811121at2"/>
<dbReference type="InterPro" id="IPR036526">
    <property type="entry name" value="C-N_Hydrolase_sf"/>
</dbReference>
<name>A0A3P3UC72_9BACL</name>
<evidence type="ECO:0000256" key="1">
    <source>
        <dbReference type="ARBA" id="ARBA00022801"/>
    </source>
</evidence>
<protein>
    <submittedName>
        <fullName evidence="3">Nitrilase</fullName>
    </submittedName>
</protein>
<evidence type="ECO:0000259" key="2">
    <source>
        <dbReference type="PROSITE" id="PS50263"/>
    </source>
</evidence>
<accession>A0A3P3UC72</accession>
<dbReference type="PANTHER" id="PTHR43674">
    <property type="entry name" value="NITRILASE C965.09-RELATED"/>
    <property type="match status" value="1"/>
</dbReference>
<keyword evidence="1" id="KW-0378">Hydrolase</keyword>
<comment type="caution">
    <text evidence="3">The sequence shown here is derived from an EMBL/GenBank/DDBJ whole genome shotgun (WGS) entry which is preliminary data.</text>
</comment>
<dbReference type="Proteomes" id="UP000267017">
    <property type="component" value="Unassembled WGS sequence"/>
</dbReference>
<feature type="domain" description="CN hydrolase" evidence="2">
    <location>
        <begin position="10"/>
        <end position="248"/>
    </location>
</feature>
<dbReference type="EMBL" id="RRCN01000001">
    <property type="protein sequence ID" value="RRJ67276.1"/>
    <property type="molecule type" value="Genomic_DNA"/>
</dbReference>
<dbReference type="InterPro" id="IPR050345">
    <property type="entry name" value="Aliph_Amidase/BUP"/>
</dbReference>
<dbReference type="CDD" id="cd07197">
    <property type="entry name" value="nitrilase"/>
    <property type="match status" value="1"/>
</dbReference>
<dbReference type="SUPFAM" id="SSF56317">
    <property type="entry name" value="Carbon-nitrogen hydrolase"/>
    <property type="match status" value="2"/>
</dbReference>
<dbReference type="AlphaFoldDB" id="A0A3P3UC72"/>
<dbReference type="GO" id="GO:0016811">
    <property type="term" value="F:hydrolase activity, acting on carbon-nitrogen (but not peptide) bonds, in linear amides"/>
    <property type="evidence" value="ECO:0007669"/>
    <property type="project" value="TreeGrafter"/>
</dbReference>
<gene>
    <name evidence="3" type="ORF">EHV15_33380</name>
</gene>